<sequence>MELNQLQQMRAINLTQISNAIDEVDRTVELSFASEIPVTREIEGQLYNEILLCNSDNVDLSRLNDGAPVLIEHDASRQVGIVENARVDMDKVCRATVRFSALGSANTIFGMILEGIRPKVSVGYNIREYYFEGNDLIVTRWEPYEISSVSTPADNSVGIGRSLNSNDEITLKDETQIMDENLNQEVITEEVQETVEVQEEVQEVITEEKAVVAEDIQEVEVQIEVEAERSIDISSIVDAVKESLNKDVEDKRVRELQSISAVLGIDTNEAIKNNVSVEEFKRSLNKENQPIDKEIKMEQKNVIAEGLRSLKGEANELDTLERGSRGYSVDMNAMVRSTADTVSTVTAAGLVKEQLADSYIRELLARTVLGQLPVTVFGGLAGLGNFSIPRAKGMAPVARFYAEDEAVVDGFENFDKITLKPTMFAAGMKITKQMLLSNAATERYVTDELLRHCSNGLEKAVFDKIALEVPVQTTAAAGVVDVADIQAAIQKLGEANVDVNRCVAIVHPAMLAKLRQTAVLGNVAGLSIVSGHRFDMWLNDEVRVIESTFVAQDSIVIGDFSELIFANWDSGQELDFDNTTYRAAQTIAIRSYQYLSTAIAHPEAFVQIKLQA</sequence>
<evidence type="ECO:0000256" key="1">
    <source>
        <dbReference type="ARBA" id="ARBA00004328"/>
    </source>
</evidence>
<protein>
    <submittedName>
        <fullName evidence="2">Phage major capsid protein</fullName>
    </submittedName>
</protein>
<accession>A0AAN4EYP7</accession>
<name>A0AAN4EYP7_CITFR</name>
<comment type="caution">
    <text evidence="2">The sequence shown here is derived from an EMBL/GenBank/DDBJ whole genome shotgun (WGS) entry which is preliminary data.</text>
</comment>
<dbReference type="AlphaFoldDB" id="A0AAN4EYP7"/>
<dbReference type="Proteomes" id="UP001169574">
    <property type="component" value="Unassembled WGS sequence"/>
</dbReference>
<dbReference type="Gene3D" id="3.30.2400.10">
    <property type="entry name" value="Major capsid protein gp5"/>
    <property type="match status" value="1"/>
</dbReference>
<proteinExistence type="predicted"/>
<evidence type="ECO:0000313" key="2">
    <source>
        <dbReference type="EMBL" id="EMM7458698.1"/>
    </source>
</evidence>
<reference evidence="2" key="1">
    <citation type="submission" date="2024-02" db="EMBL/GenBank/DDBJ databases">
        <authorList>
            <consortium name="Clinical and Environmental Microbiology Branch: Whole genome sequencing antimicrobial resistance pathogens in the healthcare setting"/>
        </authorList>
    </citation>
    <scope>NUCLEOTIDE SEQUENCE</scope>
    <source>
        <strain evidence="2">Whole organism</strain>
    </source>
</reference>
<dbReference type="NCBIfam" id="TIGR01554">
    <property type="entry name" value="major_cap_HK97"/>
    <property type="match status" value="1"/>
</dbReference>
<gene>
    <name evidence="2" type="ORF">P7U51_003234</name>
</gene>
<dbReference type="Gene3D" id="3.30.2320.10">
    <property type="entry name" value="hypothetical protein PF0899 domain"/>
    <property type="match status" value="1"/>
</dbReference>
<evidence type="ECO:0000313" key="3">
    <source>
        <dbReference type="Proteomes" id="UP001169574"/>
    </source>
</evidence>
<dbReference type="InterPro" id="IPR024455">
    <property type="entry name" value="Phage_capsid"/>
</dbReference>
<dbReference type="SUPFAM" id="SSF56563">
    <property type="entry name" value="Major capsid protein gp5"/>
    <property type="match status" value="1"/>
</dbReference>
<dbReference type="EMBL" id="ABLGCN030000008">
    <property type="protein sequence ID" value="EMM7458698.1"/>
    <property type="molecule type" value="Genomic_DNA"/>
</dbReference>
<comment type="subcellular location">
    <subcellularLocation>
        <location evidence="1">Virion</location>
    </subcellularLocation>
</comment>
<organism evidence="2 3">
    <name type="scientific">Citrobacter freundii</name>
    <dbReference type="NCBI Taxonomy" id="546"/>
    <lineage>
        <taxon>Bacteria</taxon>
        <taxon>Pseudomonadati</taxon>
        <taxon>Pseudomonadota</taxon>
        <taxon>Gammaproteobacteria</taxon>
        <taxon>Enterobacterales</taxon>
        <taxon>Enterobacteriaceae</taxon>
        <taxon>Citrobacter</taxon>
        <taxon>Citrobacter freundii complex</taxon>
    </lineage>
</organism>